<sequence length="86" mass="9488">MSFTKLRALTVQHKELEDSLFAAYDVLEKKGSLSMTSIFKAVKGGDLSALGLPDNFMATLRAYQQVGVQLRDVVDKIADQMEAKHA</sequence>
<comment type="caution">
    <text evidence="1">The sequence shown here is derived from an EMBL/GenBank/DDBJ whole genome shotgun (WGS) entry which is preliminary data.</text>
</comment>
<organism evidence="1 4">
    <name type="scientific">Vibrio scophthalmi</name>
    <dbReference type="NCBI Taxonomy" id="45658"/>
    <lineage>
        <taxon>Bacteria</taxon>
        <taxon>Pseudomonadati</taxon>
        <taxon>Pseudomonadota</taxon>
        <taxon>Gammaproteobacteria</taxon>
        <taxon>Vibrionales</taxon>
        <taxon>Vibrionaceae</taxon>
        <taxon>Vibrio</taxon>
    </lineage>
</organism>
<reference evidence="1 4" key="1">
    <citation type="submission" date="2016-08" db="EMBL/GenBank/DDBJ databases">
        <title>Genome sequencing of Vibrio scophthalmi strain FP3289, an isolated from Paralichthys olivaceus.</title>
        <authorList>
            <person name="Han H.-J."/>
        </authorList>
    </citation>
    <scope>NUCLEOTIDE SEQUENCE [LARGE SCALE GENOMIC DNA]</scope>
    <source>
        <strain evidence="1 4">FP3289</strain>
    </source>
</reference>
<name>A0A1E3WHH0_9VIBR</name>
<protein>
    <submittedName>
        <fullName evidence="1">Uncharacterized protein</fullName>
    </submittedName>
</protein>
<evidence type="ECO:0000313" key="4">
    <source>
        <dbReference type="Proteomes" id="UP000095131"/>
    </source>
</evidence>
<evidence type="ECO:0000313" key="3">
    <source>
        <dbReference type="EMBL" id="ODS12577.1"/>
    </source>
</evidence>
<dbReference type="AlphaFoldDB" id="A0A1E3WHH0"/>
<dbReference type="EMBL" id="MDCJ01000002">
    <property type="protein sequence ID" value="ODS10353.1"/>
    <property type="molecule type" value="Genomic_DNA"/>
</dbReference>
<evidence type="ECO:0000313" key="1">
    <source>
        <dbReference type="EMBL" id="ODS05220.1"/>
    </source>
</evidence>
<accession>A0A1E3WHH0</accession>
<dbReference type="EMBL" id="MDCJ01000002">
    <property type="protein sequence ID" value="ODS12577.1"/>
    <property type="molecule type" value="Genomic_DNA"/>
</dbReference>
<dbReference type="Proteomes" id="UP000095131">
    <property type="component" value="Unassembled WGS sequence"/>
</dbReference>
<dbReference type="RefSeq" id="WP_069446051.1">
    <property type="nucleotide sequence ID" value="NZ_CP134277.1"/>
</dbReference>
<gene>
    <name evidence="2" type="ORF">VSF3289_00608</name>
    <name evidence="3" type="ORF">VSF3289_02902</name>
    <name evidence="1" type="ORF">VSF3289_04361</name>
</gene>
<evidence type="ECO:0000313" key="2">
    <source>
        <dbReference type="EMBL" id="ODS10353.1"/>
    </source>
</evidence>
<proteinExistence type="predicted"/>
<dbReference type="EMBL" id="MDCJ01000007">
    <property type="protein sequence ID" value="ODS05220.1"/>
    <property type="molecule type" value="Genomic_DNA"/>
</dbReference>